<dbReference type="PROSITE" id="PS50026">
    <property type="entry name" value="EGF_3"/>
    <property type="match status" value="1"/>
</dbReference>
<evidence type="ECO:0000256" key="4">
    <source>
        <dbReference type="SAM" id="SignalP"/>
    </source>
</evidence>
<keyword evidence="1" id="KW-1015">Disulfide bond</keyword>
<keyword evidence="3" id="KW-0472">Membrane</keyword>
<dbReference type="Gene3D" id="2.60.120.200">
    <property type="match status" value="2"/>
</dbReference>
<feature type="domain" description="Laminin G" evidence="5">
    <location>
        <begin position="26"/>
        <end position="205"/>
    </location>
</feature>
<keyword evidence="4" id="KW-0732">Signal</keyword>
<dbReference type="InterPro" id="IPR000742">
    <property type="entry name" value="EGF"/>
</dbReference>
<dbReference type="SUPFAM" id="SSF57196">
    <property type="entry name" value="EGF/Laminin"/>
    <property type="match status" value="1"/>
</dbReference>
<dbReference type="PANTHER" id="PTHR15036:SF49">
    <property type="entry name" value="AXOTACTIN"/>
    <property type="match status" value="1"/>
</dbReference>
<feature type="signal peptide" evidence="4">
    <location>
        <begin position="1"/>
        <end position="26"/>
    </location>
</feature>
<name>A0ABN8MNX5_9CNID</name>
<evidence type="ECO:0000259" key="6">
    <source>
        <dbReference type="PROSITE" id="PS50026"/>
    </source>
</evidence>
<feature type="transmembrane region" description="Helical" evidence="3">
    <location>
        <begin position="785"/>
        <end position="808"/>
    </location>
</feature>
<dbReference type="Pfam" id="PF02210">
    <property type="entry name" value="Laminin_G_2"/>
    <property type="match status" value="2"/>
</dbReference>
<sequence length="893" mass="98580">MTSSRGFVKFVIFVSWLLVTFSFSSAVEVSMKGNSHITYDLRSDSITTEEDRITFSFKTIHPFGLFLHSAGSQGDLITIELVHGRIRLTMDLGSTKRISVILGDNLSDNKWHEIKVHRNQKTVDLAIDKLKRQTTVPGDNVRLDLDTTLYVGGLEETASDYDDSLTTPNFNGCMKNLFFNHKDIFHSVKVDQSDNNKHGDVRFNCSSVEYAPVNFPSPDSYLKVTSRSPKSFKVDLSFRTYEGDGVLVYKSNRVSKMYLMLISGNLELQIQMGSNPAIRINCVDETLNDGKWHTVIAGVTSKEIWFQLDKNAEVRHENPELSNIGDFRSGVFIGFGTQKTGFVGCMNRITINGSPVIWNTLKDSQKNGAVDNECRTSSKCFPSPCKNQGKCSQTWKSFKCNCKGTFYEGERCEVPLYSATCQGYKELGMTQDAYCKVDPDGTGPLGALDVLCNMTTSEQAMTVIKHDKEGKRAVTLGALSLPGHHFQFITYQSNMKSVLALIKRSVSCRQFISFQCQNSKLLNSPRGPEHVQWKSWNGSLQNNWGGAPSGSGKCACGKSNSCDDPSRYCNCDADRKNGPREDYGYLTDKSLLPVTMIQFSEDAANSFFTLGPLECFGSSDQTSGQVTRASFVSSVCKLVNPPPTVDSTTATSVPITSPQRAVTNPRAKETSIATFTTTTGKFTNTELAKHHVTLTTTIATDKNSTLVTSVISHEAKNDGVTVHSSITTGKSGVTVHSSITTQGETVTLPPVTTARPGPPRVVVITNGSVSYVTHVKGGIEYDARFIILITSTVLAFILLIWVIIFVFLKRSGRNYVWCISCRSCAKSKNIPDIEVYRHSIRTDSPDELTLDDMNHDSGEVGNYKITNGQTVYHSVRDSHVRKYVSFSASTSKL</sequence>
<evidence type="ECO:0000313" key="8">
    <source>
        <dbReference type="Proteomes" id="UP001159427"/>
    </source>
</evidence>
<dbReference type="InterPro" id="IPR013320">
    <property type="entry name" value="ConA-like_dom_sf"/>
</dbReference>
<comment type="caution">
    <text evidence="7">The sequence shown here is derived from an EMBL/GenBank/DDBJ whole genome shotgun (WGS) entry which is preliminary data.</text>
</comment>
<dbReference type="SUPFAM" id="SSF49899">
    <property type="entry name" value="Concanavalin A-like lectins/glucanases"/>
    <property type="match status" value="2"/>
</dbReference>
<dbReference type="Gene3D" id="2.60.120.1000">
    <property type="match status" value="1"/>
</dbReference>
<feature type="domain" description="EGF-like" evidence="6">
    <location>
        <begin position="376"/>
        <end position="413"/>
    </location>
</feature>
<dbReference type="InterPro" id="IPR001791">
    <property type="entry name" value="Laminin_G"/>
</dbReference>
<accession>A0ABN8MNX5</accession>
<evidence type="ECO:0008006" key="9">
    <source>
        <dbReference type="Google" id="ProtNLM"/>
    </source>
</evidence>
<dbReference type="Gene3D" id="2.10.25.10">
    <property type="entry name" value="Laminin"/>
    <property type="match status" value="1"/>
</dbReference>
<evidence type="ECO:0000259" key="5">
    <source>
        <dbReference type="PROSITE" id="PS50025"/>
    </source>
</evidence>
<keyword evidence="3" id="KW-1133">Transmembrane helix</keyword>
<evidence type="ECO:0000256" key="1">
    <source>
        <dbReference type="ARBA" id="ARBA00023157"/>
    </source>
</evidence>
<dbReference type="EMBL" id="CALNXI010000634">
    <property type="protein sequence ID" value="CAH3030431.1"/>
    <property type="molecule type" value="Genomic_DNA"/>
</dbReference>
<evidence type="ECO:0000256" key="2">
    <source>
        <dbReference type="PROSITE-ProRule" id="PRU00076"/>
    </source>
</evidence>
<dbReference type="InterPro" id="IPR050372">
    <property type="entry name" value="Neurexin-related_CASP"/>
</dbReference>
<organism evidence="7 8">
    <name type="scientific">Porites evermanni</name>
    <dbReference type="NCBI Taxonomy" id="104178"/>
    <lineage>
        <taxon>Eukaryota</taxon>
        <taxon>Metazoa</taxon>
        <taxon>Cnidaria</taxon>
        <taxon>Anthozoa</taxon>
        <taxon>Hexacorallia</taxon>
        <taxon>Scleractinia</taxon>
        <taxon>Fungiina</taxon>
        <taxon>Poritidae</taxon>
        <taxon>Porites</taxon>
    </lineage>
</organism>
<dbReference type="PROSITE" id="PS50025">
    <property type="entry name" value="LAM_G_DOMAIN"/>
    <property type="match status" value="2"/>
</dbReference>
<gene>
    <name evidence="7" type="ORF">PEVE_00037966</name>
</gene>
<evidence type="ECO:0000313" key="7">
    <source>
        <dbReference type="EMBL" id="CAH3030431.1"/>
    </source>
</evidence>
<keyword evidence="2" id="KW-0245">EGF-like domain</keyword>
<keyword evidence="3" id="KW-0812">Transmembrane</keyword>
<dbReference type="SMART" id="SM00282">
    <property type="entry name" value="LamG"/>
    <property type="match status" value="2"/>
</dbReference>
<comment type="caution">
    <text evidence="2">Lacks conserved residue(s) required for the propagation of feature annotation.</text>
</comment>
<keyword evidence="8" id="KW-1185">Reference proteome</keyword>
<dbReference type="PANTHER" id="PTHR15036">
    <property type="entry name" value="PIKACHURIN-LIKE PROTEIN"/>
    <property type="match status" value="1"/>
</dbReference>
<dbReference type="CDD" id="cd00054">
    <property type="entry name" value="EGF_CA"/>
    <property type="match status" value="1"/>
</dbReference>
<feature type="chain" id="PRO_5045590470" description="Contactin-associated protein-like 2" evidence="4">
    <location>
        <begin position="27"/>
        <end position="893"/>
    </location>
</feature>
<dbReference type="Proteomes" id="UP001159427">
    <property type="component" value="Unassembled WGS sequence"/>
</dbReference>
<feature type="domain" description="Laminin G" evidence="5">
    <location>
        <begin position="211"/>
        <end position="374"/>
    </location>
</feature>
<dbReference type="CDD" id="cd00110">
    <property type="entry name" value="LamG"/>
    <property type="match status" value="2"/>
</dbReference>
<evidence type="ECO:0000256" key="3">
    <source>
        <dbReference type="SAM" id="Phobius"/>
    </source>
</evidence>
<protein>
    <recommendedName>
        <fullName evidence="9">Contactin-associated protein-like 2</fullName>
    </recommendedName>
</protein>
<reference evidence="7 8" key="1">
    <citation type="submission" date="2022-05" db="EMBL/GenBank/DDBJ databases">
        <authorList>
            <consortium name="Genoscope - CEA"/>
            <person name="William W."/>
        </authorList>
    </citation>
    <scope>NUCLEOTIDE SEQUENCE [LARGE SCALE GENOMIC DNA]</scope>
</reference>
<proteinExistence type="predicted"/>